<sequence length="119" mass="12632">MDDKQDPMDPAEAGLRLEYDVYHGDGGRGGGIEGAQRRFASAKRVASHLPDSGSDQVSDAELGDEAFARSVYRRAEVVVRRSNAVITVTLTTPKSTQADSLAAAQRIAQTAVAELSLDA</sequence>
<dbReference type="AlphaFoldDB" id="A0A5D0UKW8"/>
<dbReference type="EMBL" id="VSFF01000001">
    <property type="protein sequence ID" value="TYC18446.1"/>
    <property type="molecule type" value="Genomic_DNA"/>
</dbReference>
<organism evidence="1 2">
    <name type="scientific">Actinomadura syzygii</name>
    <dbReference type="NCBI Taxonomy" id="1427538"/>
    <lineage>
        <taxon>Bacteria</taxon>
        <taxon>Bacillati</taxon>
        <taxon>Actinomycetota</taxon>
        <taxon>Actinomycetes</taxon>
        <taxon>Streptosporangiales</taxon>
        <taxon>Thermomonosporaceae</taxon>
        <taxon>Actinomadura</taxon>
    </lineage>
</organism>
<evidence type="ECO:0000313" key="1">
    <source>
        <dbReference type="EMBL" id="TYC18446.1"/>
    </source>
</evidence>
<keyword evidence="2" id="KW-1185">Reference proteome</keyword>
<protein>
    <submittedName>
        <fullName evidence="1">Uncharacterized protein</fullName>
    </submittedName>
</protein>
<reference evidence="1 2" key="1">
    <citation type="submission" date="2019-08" db="EMBL/GenBank/DDBJ databases">
        <title>Actinomadura sp. nov. CYP1-5 isolated from mountain soil.</title>
        <authorList>
            <person name="Songsumanus A."/>
            <person name="Kuncharoen N."/>
            <person name="Kudo T."/>
            <person name="Yuki M."/>
            <person name="Igarashi Y."/>
            <person name="Tanasupawat S."/>
        </authorList>
    </citation>
    <scope>NUCLEOTIDE SEQUENCE [LARGE SCALE GENOMIC DNA]</scope>
    <source>
        <strain evidence="1 2">GKU157</strain>
    </source>
</reference>
<name>A0A5D0UKW8_9ACTN</name>
<evidence type="ECO:0000313" key="2">
    <source>
        <dbReference type="Proteomes" id="UP000322634"/>
    </source>
</evidence>
<accession>A0A5D0UKW8</accession>
<gene>
    <name evidence="1" type="ORF">FXF65_01400</name>
</gene>
<proteinExistence type="predicted"/>
<comment type="caution">
    <text evidence="1">The sequence shown here is derived from an EMBL/GenBank/DDBJ whole genome shotgun (WGS) entry which is preliminary data.</text>
</comment>
<dbReference type="Proteomes" id="UP000322634">
    <property type="component" value="Unassembled WGS sequence"/>
</dbReference>
<dbReference type="RefSeq" id="WP_148347679.1">
    <property type="nucleotide sequence ID" value="NZ_JBHSBF010000019.1"/>
</dbReference>